<evidence type="ECO:0000313" key="2">
    <source>
        <dbReference type="EMBL" id="MDP9830680.1"/>
    </source>
</evidence>
<dbReference type="SMART" id="SM00347">
    <property type="entry name" value="HTH_MARR"/>
    <property type="match status" value="1"/>
</dbReference>
<dbReference type="InterPro" id="IPR036390">
    <property type="entry name" value="WH_DNA-bd_sf"/>
</dbReference>
<feature type="domain" description="HTH marR-type" evidence="1">
    <location>
        <begin position="14"/>
        <end position="150"/>
    </location>
</feature>
<dbReference type="EMBL" id="JAUSQZ010000001">
    <property type="protein sequence ID" value="MDP9830680.1"/>
    <property type="molecule type" value="Genomic_DNA"/>
</dbReference>
<dbReference type="Pfam" id="PF12802">
    <property type="entry name" value="MarR_2"/>
    <property type="match status" value="1"/>
</dbReference>
<accession>A0ABT9PDA4</accession>
<dbReference type="SUPFAM" id="SSF46785">
    <property type="entry name" value="Winged helix' DNA-binding domain"/>
    <property type="match status" value="1"/>
</dbReference>
<dbReference type="InterPro" id="IPR039422">
    <property type="entry name" value="MarR/SlyA-like"/>
</dbReference>
<comment type="caution">
    <text evidence="2">The sequence shown here is derived from an EMBL/GenBank/DDBJ whole genome shotgun (WGS) entry which is preliminary data.</text>
</comment>
<organism evidence="2 3">
    <name type="scientific">Kineosporia succinea</name>
    <dbReference type="NCBI Taxonomy" id="84632"/>
    <lineage>
        <taxon>Bacteria</taxon>
        <taxon>Bacillati</taxon>
        <taxon>Actinomycetota</taxon>
        <taxon>Actinomycetes</taxon>
        <taxon>Kineosporiales</taxon>
        <taxon>Kineosporiaceae</taxon>
        <taxon>Kineosporia</taxon>
    </lineage>
</organism>
<dbReference type="PROSITE" id="PS50995">
    <property type="entry name" value="HTH_MARR_2"/>
    <property type="match status" value="1"/>
</dbReference>
<dbReference type="InterPro" id="IPR036388">
    <property type="entry name" value="WH-like_DNA-bd_sf"/>
</dbReference>
<keyword evidence="2" id="KW-0238">DNA-binding</keyword>
<protein>
    <submittedName>
        <fullName evidence="2">DNA-binding MarR family transcriptional regulator</fullName>
    </submittedName>
</protein>
<sequence length="163" mass="17811">MEHRFPEVLEPGPRQQLLDALRLYAGEYAETSRHSAQALSLHVTDANALVEILWAERLGDPLSPARLAQRVGLTSGATNALVNRLETAGYAARSREHTDRRQVTLRATDLARERTQRLLRRPAEVLEAALDQLGPDTIATLNAALPVLTSALAQVNSELAHPG</sequence>
<gene>
    <name evidence="2" type="ORF">J2S57_006429</name>
</gene>
<name>A0ABT9PDA4_9ACTN</name>
<keyword evidence="3" id="KW-1185">Reference proteome</keyword>
<reference evidence="2 3" key="1">
    <citation type="submission" date="2023-07" db="EMBL/GenBank/DDBJ databases">
        <title>Sequencing the genomes of 1000 actinobacteria strains.</title>
        <authorList>
            <person name="Klenk H.-P."/>
        </authorList>
    </citation>
    <scope>NUCLEOTIDE SEQUENCE [LARGE SCALE GENOMIC DNA]</scope>
    <source>
        <strain evidence="2 3">DSM 44388</strain>
    </source>
</reference>
<evidence type="ECO:0000313" key="3">
    <source>
        <dbReference type="Proteomes" id="UP001235712"/>
    </source>
</evidence>
<dbReference type="InterPro" id="IPR000835">
    <property type="entry name" value="HTH_MarR-typ"/>
</dbReference>
<proteinExistence type="predicted"/>
<dbReference type="GO" id="GO:0003677">
    <property type="term" value="F:DNA binding"/>
    <property type="evidence" value="ECO:0007669"/>
    <property type="project" value="UniProtKB-KW"/>
</dbReference>
<dbReference type="Gene3D" id="1.10.10.10">
    <property type="entry name" value="Winged helix-like DNA-binding domain superfamily/Winged helix DNA-binding domain"/>
    <property type="match status" value="1"/>
</dbReference>
<dbReference type="PANTHER" id="PTHR33164:SF106">
    <property type="entry name" value="TRANSCRIPTIONAL REGULATORY PROTEIN"/>
    <property type="match status" value="1"/>
</dbReference>
<dbReference type="Proteomes" id="UP001235712">
    <property type="component" value="Unassembled WGS sequence"/>
</dbReference>
<dbReference type="PANTHER" id="PTHR33164">
    <property type="entry name" value="TRANSCRIPTIONAL REGULATOR, MARR FAMILY"/>
    <property type="match status" value="1"/>
</dbReference>
<dbReference type="RefSeq" id="WP_307249744.1">
    <property type="nucleotide sequence ID" value="NZ_JAUSQZ010000001.1"/>
</dbReference>
<evidence type="ECO:0000259" key="1">
    <source>
        <dbReference type="PROSITE" id="PS50995"/>
    </source>
</evidence>